<name>A0ABT4PUZ5_9MYCO</name>
<sequence>MALLRAIALGGIVIPLAIACGDSTATRDQGTGGDGSSPVAPAASAVIEQSGFGGDENYLWVTSTVRDVPVGQFATVSFNLYGADGTLLASESQTEQGVNPGARITVGTQVAAPAGQAVTRIEPTLKISEHDPVQRPKFSDVVLQVGPTTLGQNSFGSPTADAILTNPSDQQIPSARVGAICFNPQGTIIGGGYAFPDVIPANGEVKVSSELKTSEPPARCELTAQPSDF</sequence>
<evidence type="ECO:0000313" key="4">
    <source>
        <dbReference type="Proteomes" id="UP001142153"/>
    </source>
</evidence>
<evidence type="ECO:0000256" key="1">
    <source>
        <dbReference type="SAM" id="MobiDB-lite"/>
    </source>
</evidence>
<reference evidence="3" key="1">
    <citation type="submission" date="2022-12" db="EMBL/GenBank/DDBJ databases">
        <authorList>
            <person name="Deng Y."/>
            <person name="Zhang Y.-Q."/>
        </authorList>
    </citation>
    <scope>NUCLEOTIDE SEQUENCE</scope>
    <source>
        <strain evidence="3">CPCC 205372</strain>
    </source>
</reference>
<protein>
    <recommendedName>
        <fullName evidence="5">Lipoprotein</fullName>
    </recommendedName>
</protein>
<feature type="chain" id="PRO_5046350548" description="Lipoprotein" evidence="2">
    <location>
        <begin position="20"/>
        <end position="229"/>
    </location>
</feature>
<keyword evidence="2" id="KW-0732">Signal</keyword>
<dbReference type="Proteomes" id="UP001142153">
    <property type="component" value="Unassembled WGS sequence"/>
</dbReference>
<evidence type="ECO:0000256" key="2">
    <source>
        <dbReference type="SAM" id="SignalP"/>
    </source>
</evidence>
<feature type="region of interest" description="Disordered" evidence="1">
    <location>
        <begin position="210"/>
        <end position="229"/>
    </location>
</feature>
<comment type="caution">
    <text evidence="3">The sequence shown here is derived from an EMBL/GenBank/DDBJ whole genome shotgun (WGS) entry which is preliminary data.</text>
</comment>
<dbReference type="PROSITE" id="PS51257">
    <property type="entry name" value="PROKAR_LIPOPROTEIN"/>
    <property type="match status" value="1"/>
</dbReference>
<keyword evidence="4" id="KW-1185">Reference proteome</keyword>
<feature type="signal peptide" evidence="2">
    <location>
        <begin position="1"/>
        <end position="19"/>
    </location>
</feature>
<dbReference type="RefSeq" id="WP_269895008.1">
    <property type="nucleotide sequence ID" value="NZ_JAPZPY010000007.1"/>
</dbReference>
<dbReference type="EMBL" id="JAPZPY010000007">
    <property type="protein sequence ID" value="MCZ8380360.1"/>
    <property type="molecule type" value="Genomic_DNA"/>
</dbReference>
<gene>
    <name evidence="3" type="ORF">O6P37_15940</name>
</gene>
<evidence type="ECO:0000313" key="3">
    <source>
        <dbReference type="EMBL" id="MCZ8380360.1"/>
    </source>
</evidence>
<proteinExistence type="predicted"/>
<organism evidence="3 4">
    <name type="scientific">Mycobacterium hippophais</name>
    <dbReference type="NCBI Taxonomy" id="3016340"/>
    <lineage>
        <taxon>Bacteria</taxon>
        <taxon>Bacillati</taxon>
        <taxon>Actinomycetota</taxon>
        <taxon>Actinomycetes</taxon>
        <taxon>Mycobacteriales</taxon>
        <taxon>Mycobacteriaceae</taxon>
        <taxon>Mycobacterium</taxon>
    </lineage>
</organism>
<evidence type="ECO:0008006" key="5">
    <source>
        <dbReference type="Google" id="ProtNLM"/>
    </source>
</evidence>
<accession>A0ABT4PUZ5</accession>